<reference evidence="2" key="1">
    <citation type="submission" date="2020-10" db="EMBL/GenBank/DDBJ databases">
        <authorList>
            <person name="Gilroy R."/>
        </authorList>
    </citation>
    <scope>NUCLEOTIDE SEQUENCE</scope>
    <source>
        <strain evidence="2">2889</strain>
    </source>
</reference>
<feature type="transmembrane region" description="Helical" evidence="1">
    <location>
        <begin position="32"/>
        <end position="51"/>
    </location>
</feature>
<gene>
    <name evidence="2" type="ORF">IAB08_01220</name>
</gene>
<dbReference type="InterPro" id="IPR027853">
    <property type="entry name" value="DUF4492"/>
</dbReference>
<keyword evidence="1" id="KW-0472">Membrane</keyword>
<comment type="caution">
    <text evidence="2">The sequence shown here is derived from an EMBL/GenBank/DDBJ whole genome shotgun (WGS) entry which is preliminary data.</text>
</comment>
<dbReference type="Pfam" id="PF14899">
    <property type="entry name" value="DUF4492"/>
    <property type="match status" value="1"/>
</dbReference>
<evidence type="ECO:0000256" key="1">
    <source>
        <dbReference type="SAM" id="Phobius"/>
    </source>
</evidence>
<keyword evidence="1" id="KW-0812">Transmembrane</keyword>
<reference evidence="2" key="2">
    <citation type="journal article" date="2021" name="PeerJ">
        <title>Extensive microbial diversity within the chicken gut microbiome revealed by metagenomics and culture.</title>
        <authorList>
            <person name="Gilroy R."/>
            <person name="Ravi A."/>
            <person name="Getino M."/>
            <person name="Pursley I."/>
            <person name="Horton D.L."/>
            <person name="Alikhan N.F."/>
            <person name="Baker D."/>
            <person name="Gharbi K."/>
            <person name="Hall N."/>
            <person name="Watson M."/>
            <person name="Adriaenssens E.M."/>
            <person name="Foster-Nyarko E."/>
            <person name="Jarju S."/>
            <person name="Secka A."/>
            <person name="Antonio M."/>
            <person name="Oren A."/>
            <person name="Chaudhuri R.R."/>
            <person name="La Ragione R."/>
            <person name="Hildebrand F."/>
            <person name="Pallen M.J."/>
        </authorList>
    </citation>
    <scope>NUCLEOTIDE SEQUENCE</scope>
    <source>
        <strain evidence="2">2889</strain>
    </source>
</reference>
<protein>
    <submittedName>
        <fullName evidence="2">DUF4492 domain-containing protein</fullName>
    </submittedName>
</protein>
<sequence>MANPAIRRSCLPVRIWRFYRDGFRAMTWGRTLWLIILVKLFVMFAILKVFFFPDFLKGKSEAEKQDFVGTELVNRKVQAL</sequence>
<evidence type="ECO:0000313" key="3">
    <source>
        <dbReference type="Proteomes" id="UP000823612"/>
    </source>
</evidence>
<evidence type="ECO:0000313" key="2">
    <source>
        <dbReference type="EMBL" id="MBO8431900.1"/>
    </source>
</evidence>
<name>A0A9D9GYN4_9BACT</name>
<organism evidence="2 3">
    <name type="scientific">Candidatus Pullibacteroides excrementavium</name>
    <dbReference type="NCBI Taxonomy" id="2840905"/>
    <lineage>
        <taxon>Bacteria</taxon>
        <taxon>Pseudomonadati</taxon>
        <taxon>Bacteroidota</taxon>
        <taxon>Bacteroidia</taxon>
        <taxon>Bacteroidales</taxon>
        <taxon>Candidatus Pullibacteroides</taxon>
    </lineage>
</organism>
<dbReference type="EMBL" id="JADIMZ010000016">
    <property type="protein sequence ID" value="MBO8431900.1"/>
    <property type="molecule type" value="Genomic_DNA"/>
</dbReference>
<proteinExistence type="predicted"/>
<dbReference type="AlphaFoldDB" id="A0A9D9GYN4"/>
<accession>A0A9D9GYN4</accession>
<dbReference type="Proteomes" id="UP000823612">
    <property type="component" value="Unassembled WGS sequence"/>
</dbReference>
<keyword evidence="1" id="KW-1133">Transmembrane helix</keyword>